<dbReference type="AlphaFoldDB" id="A0A1M7KGS4"/>
<gene>
    <name evidence="4" type="ORF">SAMN05216179_0703</name>
</gene>
<dbReference type="OrthoDB" id="1806521at2"/>
<proteinExistence type="inferred from homology"/>
<dbReference type="Gene3D" id="2.60.40.790">
    <property type="match status" value="1"/>
</dbReference>
<dbReference type="PANTHER" id="PTHR11527">
    <property type="entry name" value="HEAT-SHOCK PROTEIN 20 FAMILY MEMBER"/>
    <property type="match status" value="1"/>
</dbReference>
<dbReference type="InterPro" id="IPR002068">
    <property type="entry name" value="A-crystallin/Hsp20_dom"/>
</dbReference>
<evidence type="ECO:0000256" key="2">
    <source>
        <dbReference type="RuleBase" id="RU003616"/>
    </source>
</evidence>
<organism evidence="4 5">
    <name type="scientific">Gracilibacillus kekensis</name>
    <dbReference type="NCBI Taxonomy" id="1027249"/>
    <lineage>
        <taxon>Bacteria</taxon>
        <taxon>Bacillati</taxon>
        <taxon>Bacillota</taxon>
        <taxon>Bacilli</taxon>
        <taxon>Bacillales</taxon>
        <taxon>Bacillaceae</taxon>
        <taxon>Gracilibacillus</taxon>
    </lineage>
</organism>
<name>A0A1M7KGS4_9BACI</name>
<comment type="similarity">
    <text evidence="1 2">Belongs to the small heat shock protein (HSP20) family.</text>
</comment>
<feature type="domain" description="SHSP" evidence="3">
    <location>
        <begin position="41"/>
        <end position="152"/>
    </location>
</feature>
<dbReference type="RefSeq" id="WP_073199682.1">
    <property type="nucleotide sequence ID" value="NZ_FRCZ01000001.1"/>
</dbReference>
<dbReference type="PROSITE" id="PS01031">
    <property type="entry name" value="SHSP"/>
    <property type="match status" value="1"/>
</dbReference>
<evidence type="ECO:0000259" key="3">
    <source>
        <dbReference type="PROSITE" id="PS01031"/>
    </source>
</evidence>
<dbReference type="CDD" id="cd06464">
    <property type="entry name" value="ACD_sHsps-like"/>
    <property type="match status" value="1"/>
</dbReference>
<reference evidence="4 5" key="1">
    <citation type="submission" date="2016-11" db="EMBL/GenBank/DDBJ databases">
        <authorList>
            <person name="Jaros S."/>
            <person name="Januszkiewicz K."/>
            <person name="Wedrychowicz H."/>
        </authorList>
    </citation>
    <scope>NUCLEOTIDE SEQUENCE [LARGE SCALE GENOMIC DNA]</scope>
    <source>
        <strain evidence="4 5">CGMCC 1.10681</strain>
    </source>
</reference>
<dbReference type="InterPro" id="IPR031107">
    <property type="entry name" value="Small_HSP"/>
</dbReference>
<dbReference type="InterPro" id="IPR008978">
    <property type="entry name" value="HSP20-like_chaperone"/>
</dbReference>
<evidence type="ECO:0000256" key="1">
    <source>
        <dbReference type="PROSITE-ProRule" id="PRU00285"/>
    </source>
</evidence>
<dbReference type="STRING" id="1027249.SAMN05216179_0703"/>
<keyword evidence="4" id="KW-0346">Stress response</keyword>
<evidence type="ECO:0000313" key="5">
    <source>
        <dbReference type="Proteomes" id="UP000184184"/>
    </source>
</evidence>
<dbReference type="Proteomes" id="UP000184184">
    <property type="component" value="Unassembled WGS sequence"/>
</dbReference>
<protein>
    <submittedName>
        <fullName evidence="4">Heat shock protein Hsp20</fullName>
    </submittedName>
</protein>
<evidence type="ECO:0000313" key="4">
    <source>
        <dbReference type="EMBL" id="SHM64548.1"/>
    </source>
</evidence>
<dbReference type="SUPFAM" id="SSF49764">
    <property type="entry name" value="HSP20-like chaperones"/>
    <property type="match status" value="1"/>
</dbReference>
<keyword evidence="5" id="KW-1185">Reference proteome</keyword>
<accession>A0A1M7KGS4</accession>
<dbReference type="EMBL" id="FRCZ01000001">
    <property type="protein sequence ID" value="SHM64548.1"/>
    <property type="molecule type" value="Genomic_DNA"/>
</dbReference>
<dbReference type="Pfam" id="PF00011">
    <property type="entry name" value="HSP20"/>
    <property type="match status" value="1"/>
</dbReference>
<sequence>MAQQKGNIPEWGEDFIKKLDAFLYEKPTRNVMERMDSFFEQAKISKQIPVDVVETADEWIVKVDLPGVKKEQIELQLLGNQITVSVNYNEETEKFDEAYHYYHKERRRQRNQRTITLPYAVDKKSAKASFHNGVLEIKGPKKQTDKGNITID</sequence>